<dbReference type="NCBIfam" id="TIGR00619">
    <property type="entry name" value="sbcd"/>
    <property type="match status" value="1"/>
</dbReference>
<evidence type="ECO:0000256" key="1">
    <source>
        <dbReference type="ARBA" id="ARBA00010555"/>
    </source>
</evidence>
<comment type="caution">
    <text evidence="10">The sequence shown here is derived from an EMBL/GenBank/DDBJ whole genome shotgun (WGS) entry which is preliminary data.</text>
</comment>
<dbReference type="InterPro" id="IPR004843">
    <property type="entry name" value="Calcineurin-like_PHP"/>
</dbReference>
<name>A0A7C3ZU15_9CYAN</name>
<dbReference type="Pfam" id="PF00149">
    <property type="entry name" value="Metallophos"/>
    <property type="match status" value="1"/>
</dbReference>
<evidence type="ECO:0000313" key="10">
    <source>
        <dbReference type="EMBL" id="HGF99948.1"/>
    </source>
</evidence>
<dbReference type="GO" id="GO:0006260">
    <property type="term" value="P:DNA replication"/>
    <property type="evidence" value="ECO:0007669"/>
    <property type="project" value="UniProtKB-KW"/>
</dbReference>
<dbReference type="InterPro" id="IPR004593">
    <property type="entry name" value="SbcD"/>
</dbReference>
<keyword evidence="6 7" id="KW-0269">Exonuclease</keyword>
<proteinExistence type="inferred from homology"/>
<dbReference type="Gene3D" id="3.60.21.10">
    <property type="match status" value="1"/>
</dbReference>
<dbReference type="GO" id="GO:0004519">
    <property type="term" value="F:endonuclease activity"/>
    <property type="evidence" value="ECO:0007669"/>
    <property type="project" value="UniProtKB-KW"/>
</dbReference>
<evidence type="ECO:0000259" key="9">
    <source>
        <dbReference type="Pfam" id="PF12320"/>
    </source>
</evidence>
<dbReference type="InterPro" id="IPR026843">
    <property type="entry name" value="SbcD_C"/>
</dbReference>
<sequence length="400" mass="44173">MRLIHTADWHLGRRLKGVDRTPEIANALQQLLREAKNLEVDAVLIAGDIFDVPNPPAYAEKVAYEFFCGLEAAGIPAVAIAGNHDSASRIDGVATLLSLAGVRALGKPRLAEDGGALILNTKSGKLCVGALPFAPERRLLDAEARWHRDGAIFGNTYREIVAGLLENLSGFFRDDTANVIMAHLAIDGATLAKSEVAYYTRDTYALSDQTLPAAANYIALGHIHIHQRISAATPAFYSGSLIQIDFGEAEQEKGFCLVTVEPGQPATVEFKPLICQRPLKVVRCSLENLDNTLEEHRYHPGFLKVVVELESPVLGLADRVREICPQALQIEAVYPEALFQKRHREFNADPHRFDPVSEFSNYYQDRLGFTPNPAVLQEFENLYNTLKEKNLARGKGEYEA</sequence>
<dbReference type="InterPro" id="IPR050535">
    <property type="entry name" value="DNA_Repair-Maintenance_Comp"/>
</dbReference>
<dbReference type="AlphaFoldDB" id="A0A7C3ZU15"/>
<keyword evidence="7" id="KW-0233">DNA recombination</keyword>
<feature type="domain" description="Calcineurin-like phosphoesterase" evidence="8">
    <location>
        <begin position="1"/>
        <end position="224"/>
    </location>
</feature>
<comment type="subunit">
    <text evidence="2 7">Heterodimer of SbcC and SbcD.</text>
</comment>
<evidence type="ECO:0000256" key="4">
    <source>
        <dbReference type="ARBA" id="ARBA00022722"/>
    </source>
</evidence>
<evidence type="ECO:0000256" key="6">
    <source>
        <dbReference type="ARBA" id="ARBA00022839"/>
    </source>
</evidence>
<reference evidence="10" key="1">
    <citation type="journal article" date="2020" name="mSystems">
        <title>Genome- and Community-Level Interaction Insights into Carbon Utilization and Element Cycling Functions of Hydrothermarchaeota in Hydrothermal Sediment.</title>
        <authorList>
            <person name="Zhou Z."/>
            <person name="Liu Y."/>
            <person name="Xu W."/>
            <person name="Pan J."/>
            <person name="Luo Z.H."/>
            <person name="Li M."/>
        </authorList>
    </citation>
    <scope>NUCLEOTIDE SEQUENCE [LARGE SCALE GENOMIC DNA]</scope>
    <source>
        <strain evidence="10">SpSt-374</strain>
    </source>
</reference>
<evidence type="ECO:0000256" key="7">
    <source>
        <dbReference type="RuleBase" id="RU363069"/>
    </source>
</evidence>
<accession>A0A7C3ZU15</accession>
<dbReference type="PANTHER" id="PTHR30337:SF0">
    <property type="entry name" value="NUCLEASE SBCCD SUBUNIT D"/>
    <property type="match status" value="1"/>
</dbReference>
<comment type="function">
    <text evidence="7">SbcCD cleaves DNA hairpin structures. These structures can inhibit DNA replication and are intermediates in certain DNA recombination reactions. The complex acts as a 3'-&gt;5' double strand exonuclease that can open hairpins. It also has a 5' single-strand endonuclease activity.</text>
</comment>
<dbReference type="EMBL" id="DSPX01000043">
    <property type="protein sequence ID" value="HGF99948.1"/>
    <property type="molecule type" value="Genomic_DNA"/>
</dbReference>
<dbReference type="CDD" id="cd00840">
    <property type="entry name" value="MPP_Mre11_N"/>
    <property type="match status" value="1"/>
</dbReference>
<keyword evidence="7" id="KW-0235">DNA replication</keyword>
<dbReference type="GO" id="GO:0008408">
    <property type="term" value="F:3'-5' exonuclease activity"/>
    <property type="evidence" value="ECO:0007669"/>
    <property type="project" value="InterPro"/>
</dbReference>
<evidence type="ECO:0000259" key="8">
    <source>
        <dbReference type="Pfam" id="PF00149"/>
    </source>
</evidence>
<keyword evidence="5 7" id="KW-0378">Hydrolase</keyword>
<dbReference type="InterPro" id="IPR029052">
    <property type="entry name" value="Metallo-depent_PP-like"/>
</dbReference>
<organism evidence="10">
    <name type="scientific">Planktothricoides sp. SpSt-374</name>
    <dbReference type="NCBI Taxonomy" id="2282167"/>
    <lineage>
        <taxon>Bacteria</taxon>
        <taxon>Bacillati</taxon>
        <taxon>Cyanobacteriota</taxon>
        <taxon>Cyanophyceae</taxon>
        <taxon>Oscillatoriophycideae</taxon>
        <taxon>Oscillatoriales</taxon>
        <taxon>Oscillatoriaceae</taxon>
        <taxon>Planktothricoides</taxon>
    </lineage>
</organism>
<keyword evidence="7" id="KW-0255">Endonuclease</keyword>
<dbReference type="SUPFAM" id="SSF56300">
    <property type="entry name" value="Metallo-dependent phosphatases"/>
    <property type="match status" value="1"/>
</dbReference>
<keyword evidence="4 7" id="KW-0540">Nuclease</keyword>
<feature type="domain" description="Nuclease SbcCD subunit D C-terminal" evidence="9">
    <location>
        <begin position="275"/>
        <end position="364"/>
    </location>
</feature>
<evidence type="ECO:0000256" key="5">
    <source>
        <dbReference type="ARBA" id="ARBA00022801"/>
    </source>
</evidence>
<dbReference type="PANTHER" id="PTHR30337">
    <property type="entry name" value="COMPONENT OF ATP-DEPENDENT DSDNA EXONUCLEASE"/>
    <property type="match status" value="1"/>
</dbReference>
<evidence type="ECO:0000256" key="3">
    <source>
        <dbReference type="ARBA" id="ARBA00013365"/>
    </source>
</evidence>
<comment type="similarity">
    <text evidence="1 7">Belongs to the SbcD family.</text>
</comment>
<dbReference type="Pfam" id="PF12320">
    <property type="entry name" value="SbcD_C"/>
    <property type="match status" value="1"/>
</dbReference>
<protein>
    <recommendedName>
        <fullName evidence="3 7">Nuclease SbcCD subunit D</fullName>
    </recommendedName>
</protein>
<gene>
    <name evidence="7" type="primary">sbcD</name>
    <name evidence="10" type="ORF">ENR15_04610</name>
</gene>
<dbReference type="GO" id="GO:0006310">
    <property type="term" value="P:DNA recombination"/>
    <property type="evidence" value="ECO:0007669"/>
    <property type="project" value="UniProtKB-KW"/>
</dbReference>
<evidence type="ECO:0000256" key="2">
    <source>
        <dbReference type="ARBA" id="ARBA00011322"/>
    </source>
</evidence>
<dbReference type="InterPro" id="IPR041796">
    <property type="entry name" value="Mre11_N"/>
</dbReference>